<evidence type="ECO:0000313" key="2">
    <source>
        <dbReference type="EMBL" id="NGM22387.1"/>
    </source>
</evidence>
<proteinExistence type="predicted"/>
<evidence type="ECO:0000256" key="1">
    <source>
        <dbReference type="SAM" id="MobiDB-lite"/>
    </source>
</evidence>
<reference evidence="2 3" key="1">
    <citation type="submission" date="2020-03" db="EMBL/GenBank/DDBJ databases">
        <title>Roseomonas stagni sp. nov., isolated from pond water in Japan.</title>
        <authorList>
            <person name="Furuhata K."/>
            <person name="Miyamoto H."/>
            <person name="Goto K."/>
        </authorList>
    </citation>
    <scope>NUCLEOTIDE SEQUENCE [LARGE SCALE GENOMIC DNA]</scope>
    <source>
        <strain evidence="2 3">PeD5</strain>
    </source>
</reference>
<dbReference type="AlphaFoldDB" id="A0A6M1LQC2"/>
<keyword evidence="3" id="KW-1185">Reference proteome</keyword>
<feature type="compositionally biased region" description="Basic and acidic residues" evidence="1">
    <location>
        <begin position="33"/>
        <end position="49"/>
    </location>
</feature>
<feature type="compositionally biased region" description="Low complexity" evidence="1">
    <location>
        <begin position="51"/>
        <end position="61"/>
    </location>
</feature>
<gene>
    <name evidence="2" type="ORF">G3576_20385</name>
</gene>
<accession>A0A6M1LQC2</accession>
<feature type="compositionally biased region" description="Polar residues" evidence="1">
    <location>
        <begin position="1"/>
        <end position="11"/>
    </location>
</feature>
<protein>
    <submittedName>
        <fullName evidence="2">Uncharacterized protein</fullName>
    </submittedName>
</protein>
<sequence>MIGIKTPSTAPGQDGAVARAARRGSRILSSSLPDRENVINAMRDVDHRNRAAPANAAPPRAYSAVQQTP</sequence>
<evidence type="ECO:0000313" key="3">
    <source>
        <dbReference type="Proteomes" id="UP000475385"/>
    </source>
</evidence>
<dbReference type="Proteomes" id="UP000475385">
    <property type="component" value="Unassembled WGS sequence"/>
</dbReference>
<dbReference type="RefSeq" id="WP_164696293.1">
    <property type="nucleotide sequence ID" value="NZ_JAAIKB010000009.1"/>
</dbReference>
<organism evidence="2 3">
    <name type="scientific">Falsiroseomonas algicola</name>
    <dbReference type="NCBI Taxonomy" id="2716930"/>
    <lineage>
        <taxon>Bacteria</taxon>
        <taxon>Pseudomonadati</taxon>
        <taxon>Pseudomonadota</taxon>
        <taxon>Alphaproteobacteria</taxon>
        <taxon>Acetobacterales</taxon>
        <taxon>Roseomonadaceae</taxon>
        <taxon>Falsiroseomonas</taxon>
    </lineage>
</organism>
<feature type="region of interest" description="Disordered" evidence="1">
    <location>
        <begin position="1"/>
        <end position="69"/>
    </location>
</feature>
<dbReference type="EMBL" id="JAAIKB010000009">
    <property type="protein sequence ID" value="NGM22387.1"/>
    <property type="molecule type" value="Genomic_DNA"/>
</dbReference>
<name>A0A6M1LQC2_9PROT</name>
<comment type="caution">
    <text evidence="2">The sequence shown here is derived from an EMBL/GenBank/DDBJ whole genome shotgun (WGS) entry which is preliminary data.</text>
</comment>